<sequence>MQNHETKLKKIHYEYDNQEYIVINKCPHCNLDIHPNPESSHSLENGSFKIGVISLSCPSCKKHYFIFNDFGNEVVSSDKYLISIPKYGFNESSLIKNTSSTFQKLYIQSINSEILGYNDIAFFGFIKSLEILLKDIAILEHPESEDEILFCSLTTCLEQFHATNIHLFSKKLLEVLKSDYLHYQKSPDFYVYTELIKDCIDYFLLYLELMLKTITLNDDKKLLDRIKKEH</sequence>
<dbReference type="OrthoDB" id="1092260at2"/>
<name>A0A3S0I379_9BACI</name>
<accession>A0A3S0I379</accession>
<dbReference type="Proteomes" id="UP000276349">
    <property type="component" value="Unassembled WGS sequence"/>
</dbReference>
<comment type="caution">
    <text evidence="1">The sequence shown here is derived from an EMBL/GenBank/DDBJ whole genome shotgun (WGS) entry which is preliminary data.</text>
</comment>
<dbReference type="EMBL" id="RXNR01000010">
    <property type="protein sequence ID" value="RTQ94629.1"/>
    <property type="molecule type" value="Genomic_DNA"/>
</dbReference>
<evidence type="ECO:0000313" key="2">
    <source>
        <dbReference type="Proteomes" id="UP000276349"/>
    </source>
</evidence>
<protein>
    <submittedName>
        <fullName evidence="1">Uncharacterized protein</fullName>
    </submittedName>
</protein>
<proteinExistence type="predicted"/>
<reference evidence="1 2" key="1">
    <citation type="submission" date="2018-12" db="EMBL/GenBank/DDBJ databases">
        <authorList>
            <person name="Yu L."/>
        </authorList>
    </citation>
    <scope>NUCLEOTIDE SEQUENCE [LARGE SCALE GENOMIC DNA]</scope>
    <source>
        <strain evidence="1 2">S5H2222</strain>
    </source>
</reference>
<dbReference type="AlphaFoldDB" id="A0A3S0I379"/>
<dbReference type="RefSeq" id="WP_126293401.1">
    <property type="nucleotide sequence ID" value="NZ_RXNR01000010.1"/>
</dbReference>
<evidence type="ECO:0000313" key="1">
    <source>
        <dbReference type="EMBL" id="RTQ94629.1"/>
    </source>
</evidence>
<gene>
    <name evidence="1" type="ORF">EKG35_05255</name>
</gene>
<organism evidence="1 2">
    <name type="scientific">Lysinibacillus telephonicus</name>
    <dbReference type="NCBI Taxonomy" id="1714840"/>
    <lineage>
        <taxon>Bacteria</taxon>
        <taxon>Bacillati</taxon>
        <taxon>Bacillota</taxon>
        <taxon>Bacilli</taxon>
        <taxon>Bacillales</taxon>
        <taxon>Bacillaceae</taxon>
        <taxon>Lysinibacillus</taxon>
    </lineage>
</organism>
<keyword evidence="2" id="KW-1185">Reference proteome</keyword>